<name>A0A098G3Q3_9GAMM</name>
<reference evidence="2" key="1">
    <citation type="submission" date="2014-09" db="EMBL/GenBank/DDBJ databases">
        <authorList>
            <person name="Gomez-Valero L."/>
        </authorList>
    </citation>
    <scope>NUCLEOTIDE SEQUENCE [LARGE SCALE GENOMIC DNA]</scope>
    <source>
        <strain evidence="2">ATCC700992</strain>
    </source>
</reference>
<protein>
    <submittedName>
        <fullName evidence="1">Uncharacterized protein</fullName>
    </submittedName>
</protein>
<evidence type="ECO:0000313" key="2">
    <source>
        <dbReference type="Proteomes" id="UP000032430"/>
    </source>
</evidence>
<dbReference type="AlphaFoldDB" id="A0A098G3Q3"/>
<accession>A0A098G3Q3</accession>
<dbReference type="EMBL" id="LN614827">
    <property type="protein sequence ID" value="CEG57102.1"/>
    <property type="molecule type" value="Genomic_DNA"/>
</dbReference>
<proteinExistence type="predicted"/>
<dbReference type="RefSeq" id="WP_269447743.1">
    <property type="nucleotide sequence ID" value="NZ_LN614827.1"/>
</dbReference>
<dbReference type="HOGENOM" id="CLU_3235443_0_0_6"/>
<dbReference type="Proteomes" id="UP000032430">
    <property type="component" value="Chromosome I"/>
</dbReference>
<keyword evidence="2" id="KW-1185">Reference proteome</keyword>
<organism evidence="1 2">
    <name type="scientific">Legionella fallonii LLAP-10</name>
    <dbReference type="NCBI Taxonomy" id="1212491"/>
    <lineage>
        <taxon>Bacteria</taxon>
        <taxon>Pseudomonadati</taxon>
        <taxon>Pseudomonadota</taxon>
        <taxon>Gammaproteobacteria</taxon>
        <taxon>Legionellales</taxon>
        <taxon>Legionellaceae</taxon>
        <taxon>Legionella</taxon>
    </lineage>
</organism>
<dbReference type="KEGG" id="lfa:LFA_1697"/>
<gene>
    <name evidence="1" type="ORF">LFA_1697</name>
</gene>
<evidence type="ECO:0000313" key="1">
    <source>
        <dbReference type="EMBL" id="CEG57102.1"/>
    </source>
</evidence>
<sequence>MVRITQAMENTTLAMFITGQETITAPTGLTGYALGTPAVKNVL</sequence>